<evidence type="ECO:0000313" key="4">
    <source>
        <dbReference type="EMBL" id="ARQ07245.1"/>
    </source>
</evidence>
<reference evidence="4 5" key="1">
    <citation type="journal article" date="2017" name="Int. J. Syst. Evol. Microbiol.">
        <title>Macrococcus canis sp. nov., a skin bacterium associated with infections in dogs.</title>
        <authorList>
            <person name="Gobeli Brawand S."/>
            <person name="Cotting K."/>
            <person name="Gomez-Sanz E."/>
            <person name="Collaud A."/>
            <person name="Thomann A."/>
            <person name="Brodard I."/>
            <person name="Rodriguez-Campos S."/>
            <person name="Strauss C."/>
            <person name="Perreten V."/>
        </authorList>
    </citation>
    <scope>NUCLEOTIDE SEQUENCE [LARGE SCALE GENOMIC DNA]</scope>
    <source>
        <strain evidence="4 5">KM45013</strain>
    </source>
</reference>
<feature type="domain" description="SH3b" evidence="3">
    <location>
        <begin position="35"/>
        <end position="97"/>
    </location>
</feature>
<dbReference type="Pfam" id="PF08239">
    <property type="entry name" value="SH3_3"/>
    <property type="match status" value="1"/>
</dbReference>
<dbReference type="GeneID" id="35295715"/>
<dbReference type="STRING" id="1855823.MCCS_16080"/>
<dbReference type="InterPro" id="IPR050695">
    <property type="entry name" value="N-acetylmuramoyl_amidase_3"/>
</dbReference>
<dbReference type="GO" id="GO:0009253">
    <property type="term" value="P:peptidoglycan catabolic process"/>
    <property type="evidence" value="ECO:0007669"/>
    <property type="project" value="InterPro"/>
</dbReference>
<dbReference type="Gene3D" id="3.40.630.40">
    <property type="entry name" value="Zn-dependent exopeptidases"/>
    <property type="match status" value="1"/>
</dbReference>
<dbReference type="EC" id="3.5.1.28" evidence="4"/>
<name>A0A1W7ACA6_9STAP</name>
<dbReference type="Gene3D" id="2.30.30.40">
    <property type="entry name" value="SH3 Domains"/>
    <property type="match status" value="1"/>
</dbReference>
<dbReference type="KEGG" id="mcak:MCCS_16080"/>
<sequence length="281" mass="31853">MTKIKLTTKALKLLLVLLLLILIALIALAFSVRQENPKRLSLVEDNALRTGPNAMYPEIFKVKKGENFKILKQDKKWFFVQNDDKKGWIAGWHTNLNIKRDYVQGEHPLKNKTIIIDAGHGGGDQGASSKNGTKEKDITLKTSLMLRDKLQDEGAHVIMTRATDEYVKLGDRKGKADAFLSIHADALDGSAPHGLTVYYYRDSQKMLADTLHIAIKKKALLSDRGVRQENFQVIRQTKQPAVLLELGYISNPTDEYMMNDEIYRQITTTSIVDGLRNYFSY</sequence>
<dbReference type="EMBL" id="CP021059">
    <property type="protein sequence ID" value="ARQ07245.1"/>
    <property type="molecule type" value="Genomic_DNA"/>
</dbReference>
<organism evidence="4 5">
    <name type="scientific">Macrococcoides canis</name>
    <dbReference type="NCBI Taxonomy" id="1855823"/>
    <lineage>
        <taxon>Bacteria</taxon>
        <taxon>Bacillati</taxon>
        <taxon>Bacillota</taxon>
        <taxon>Bacilli</taxon>
        <taxon>Bacillales</taxon>
        <taxon>Staphylococcaceae</taxon>
        <taxon>Macrococcoides</taxon>
    </lineage>
</organism>
<evidence type="ECO:0000256" key="2">
    <source>
        <dbReference type="ARBA" id="ARBA00023316"/>
    </source>
</evidence>
<dbReference type="SUPFAM" id="SSF53187">
    <property type="entry name" value="Zn-dependent exopeptidases"/>
    <property type="match status" value="1"/>
</dbReference>
<dbReference type="CDD" id="cd02696">
    <property type="entry name" value="MurNAc-LAA"/>
    <property type="match status" value="1"/>
</dbReference>
<dbReference type="PANTHER" id="PTHR30404:SF7">
    <property type="entry name" value="CELL WALL AMIDASE LYTH-RELATED"/>
    <property type="match status" value="1"/>
</dbReference>
<dbReference type="PROSITE" id="PS51781">
    <property type="entry name" value="SH3B"/>
    <property type="match status" value="1"/>
</dbReference>
<dbReference type="GO" id="GO:0071555">
    <property type="term" value="P:cell wall organization"/>
    <property type="evidence" value="ECO:0007669"/>
    <property type="project" value="UniProtKB-KW"/>
</dbReference>
<dbReference type="GO" id="GO:0008745">
    <property type="term" value="F:N-acetylmuramoyl-L-alanine amidase activity"/>
    <property type="evidence" value="ECO:0007669"/>
    <property type="project" value="UniProtKB-EC"/>
</dbReference>
<dbReference type="AlphaFoldDB" id="A0A1W7ACA6"/>
<dbReference type="Pfam" id="PF01520">
    <property type="entry name" value="Amidase_3"/>
    <property type="match status" value="1"/>
</dbReference>
<dbReference type="RefSeq" id="WP_086042817.1">
    <property type="nucleotide sequence ID" value="NZ_CBCRZA010000002.1"/>
</dbReference>
<dbReference type="PANTHER" id="PTHR30404">
    <property type="entry name" value="N-ACETYLMURAMOYL-L-ALANINE AMIDASE"/>
    <property type="match status" value="1"/>
</dbReference>
<evidence type="ECO:0000313" key="5">
    <source>
        <dbReference type="Proteomes" id="UP000194154"/>
    </source>
</evidence>
<proteinExistence type="predicted"/>
<evidence type="ECO:0000256" key="1">
    <source>
        <dbReference type="ARBA" id="ARBA00022801"/>
    </source>
</evidence>
<dbReference type="OrthoDB" id="9806267at2"/>
<dbReference type="InterPro" id="IPR002508">
    <property type="entry name" value="MurNAc-LAA_cat"/>
</dbReference>
<dbReference type="GO" id="GO:0030288">
    <property type="term" value="C:outer membrane-bounded periplasmic space"/>
    <property type="evidence" value="ECO:0007669"/>
    <property type="project" value="TreeGrafter"/>
</dbReference>
<gene>
    <name evidence="4" type="primary">lytC</name>
    <name evidence="4" type="ORF">MCCS_16080</name>
</gene>
<keyword evidence="5" id="KW-1185">Reference proteome</keyword>
<keyword evidence="2" id="KW-0961">Cell wall biogenesis/degradation</keyword>
<accession>A0A1W7ACA6</accession>
<dbReference type="SMART" id="SM00287">
    <property type="entry name" value="SH3b"/>
    <property type="match status" value="1"/>
</dbReference>
<protein>
    <submittedName>
        <fullName evidence="4">N-acetylmuramoyl-L-alanine amidase LytC</fullName>
        <ecNumber evidence="4">3.5.1.28</ecNumber>
    </submittedName>
</protein>
<dbReference type="SMART" id="SM00646">
    <property type="entry name" value="Ami_3"/>
    <property type="match status" value="1"/>
</dbReference>
<dbReference type="Proteomes" id="UP000194154">
    <property type="component" value="Chromosome"/>
</dbReference>
<keyword evidence="1 4" id="KW-0378">Hydrolase</keyword>
<dbReference type="InterPro" id="IPR003646">
    <property type="entry name" value="SH3-like_bac-type"/>
</dbReference>
<evidence type="ECO:0000259" key="3">
    <source>
        <dbReference type="PROSITE" id="PS51781"/>
    </source>
</evidence>